<dbReference type="PROSITE" id="PS50404">
    <property type="entry name" value="GST_NTER"/>
    <property type="match status" value="1"/>
</dbReference>
<feature type="domain" description="GST C-terminal" evidence="6">
    <location>
        <begin position="82"/>
        <end position="204"/>
    </location>
</feature>
<name>A0AAD8EJI4_DIPPU</name>
<evidence type="ECO:0000256" key="2">
    <source>
        <dbReference type="ARBA" id="ARBA00022679"/>
    </source>
</evidence>
<dbReference type="SUPFAM" id="SSF47616">
    <property type="entry name" value="GST C-terminal domain-like"/>
    <property type="match status" value="1"/>
</dbReference>
<keyword evidence="8" id="KW-1185">Reference proteome</keyword>
<keyword evidence="2" id="KW-0808">Transferase</keyword>
<dbReference type="GO" id="GO:0004602">
    <property type="term" value="F:glutathione peroxidase activity"/>
    <property type="evidence" value="ECO:0007669"/>
    <property type="project" value="UniProtKB-ARBA"/>
</dbReference>
<organism evidence="7 8">
    <name type="scientific">Diploptera punctata</name>
    <name type="common">Pacific beetle cockroach</name>
    <dbReference type="NCBI Taxonomy" id="6984"/>
    <lineage>
        <taxon>Eukaryota</taxon>
        <taxon>Metazoa</taxon>
        <taxon>Ecdysozoa</taxon>
        <taxon>Arthropoda</taxon>
        <taxon>Hexapoda</taxon>
        <taxon>Insecta</taxon>
        <taxon>Pterygota</taxon>
        <taxon>Neoptera</taxon>
        <taxon>Polyneoptera</taxon>
        <taxon>Dictyoptera</taxon>
        <taxon>Blattodea</taxon>
        <taxon>Blaberoidea</taxon>
        <taxon>Blaberidae</taxon>
        <taxon>Diplopterinae</taxon>
        <taxon>Diploptera</taxon>
    </lineage>
</organism>
<dbReference type="InterPro" id="IPR004045">
    <property type="entry name" value="Glutathione_S-Trfase_N"/>
</dbReference>
<feature type="domain" description="GST N-terminal" evidence="5">
    <location>
        <begin position="3"/>
        <end position="80"/>
    </location>
</feature>
<evidence type="ECO:0000256" key="3">
    <source>
        <dbReference type="ARBA" id="ARBA00038317"/>
    </source>
</evidence>
<dbReference type="Pfam" id="PF14497">
    <property type="entry name" value="GST_C_3"/>
    <property type="match status" value="1"/>
</dbReference>
<dbReference type="InterPro" id="IPR050213">
    <property type="entry name" value="GST_superfamily"/>
</dbReference>
<evidence type="ECO:0000259" key="5">
    <source>
        <dbReference type="PROSITE" id="PS50404"/>
    </source>
</evidence>
<protein>
    <recommendedName>
        <fullName evidence="1">glutathione transferase</fullName>
        <ecNumber evidence="1">2.5.1.18</ecNumber>
    </recommendedName>
</protein>
<dbReference type="Pfam" id="PF02798">
    <property type="entry name" value="GST_N"/>
    <property type="match status" value="1"/>
</dbReference>
<dbReference type="CDD" id="cd03039">
    <property type="entry name" value="GST_N_Sigma_like"/>
    <property type="match status" value="1"/>
</dbReference>
<evidence type="ECO:0000259" key="6">
    <source>
        <dbReference type="PROSITE" id="PS50405"/>
    </source>
</evidence>
<dbReference type="Gene3D" id="1.20.1050.10">
    <property type="match status" value="1"/>
</dbReference>
<comment type="catalytic activity">
    <reaction evidence="4">
        <text>RX + glutathione = an S-substituted glutathione + a halide anion + H(+)</text>
        <dbReference type="Rhea" id="RHEA:16437"/>
        <dbReference type="ChEBI" id="CHEBI:15378"/>
        <dbReference type="ChEBI" id="CHEBI:16042"/>
        <dbReference type="ChEBI" id="CHEBI:17792"/>
        <dbReference type="ChEBI" id="CHEBI:57925"/>
        <dbReference type="ChEBI" id="CHEBI:90779"/>
        <dbReference type="EC" id="2.5.1.18"/>
    </reaction>
</comment>
<dbReference type="InterPro" id="IPR004046">
    <property type="entry name" value="GST_C"/>
</dbReference>
<dbReference type="GO" id="GO:0004364">
    <property type="term" value="F:glutathione transferase activity"/>
    <property type="evidence" value="ECO:0007669"/>
    <property type="project" value="UniProtKB-EC"/>
</dbReference>
<reference evidence="7" key="2">
    <citation type="submission" date="2023-05" db="EMBL/GenBank/DDBJ databases">
        <authorList>
            <person name="Fouks B."/>
        </authorList>
    </citation>
    <scope>NUCLEOTIDE SEQUENCE</scope>
    <source>
        <strain evidence="7">Stay&amp;Tobe</strain>
        <tissue evidence="7">Testes</tissue>
    </source>
</reference>
<dbReference type="AlphaFoldDB" id="A0AAD8EJI4"/>
<dbReference type="SUPFAM" id="SSF52833">
    <property type="entry name" value="Thioredoxin-like"/>
    <property type="match status" value="1"/>
</dbReference>
<comment type="caution">
    <text evidence="7">The sequence shown here is derived from an EMBL/GenBank/DDBJ whole genome shotgun (WGS) entry which is preliminary data.</text>
</comment>
<dbReference type="InterPro" id="IPR010987">
    <property type="entry name" value="Glutathione-S-Trfase_C-like"/>
</dbReference>
<dbReference type="SFLD" id="SFLDG00363">
    <property type="entry name" value="AMPS_(cytGST):_Alpha-__Mu-__Pi"/>
    <property type="match status" value="1"/>
</dbReference>
<gene>
    <name evidence="7" type="ORF">L9F63_015778</name>
</gene>
<reference evidence="7" key="1">
    <citation type="journal article" date="2023" name="IScience">
        <title>Live-bearing cockroach genome reveals convergent evolutionary mechanisms linked to viviparity in insects and beyond.</title>
        <authorList>
            <person name="Fouks B."/>
            <person name="Harrison M.C."/>
            <person name="Mikhailova A.A."/>
            <person name="Marchal E."/>
            <person name="English S."/>
            <person name="Carruthers M."/>
            <person name="Jennings E.C."/>
            <person name="Chiamaka E.L."/>
            <person name="Frigard R.A."/>
            <person name="Pippel M."/>
            <person name="Attardo G.M."/>
            <person name="Benoit J.B."/>
            <person name="Bornberg-Bauer E."/>
            <person name="Tobe S.S."/>
        </authorList>
    </citation>
    <scope>NUCLEOTIDE SEQUENCE</scope>
    <source>
        <strain evidence="7">Stay&amp;Tobe</strain>
    </source>
</reference>
<dbReference type="EMBL" id="JASPKZ010003832">
    <property type="protein sequence ID" value="KAJ9592543.1"/>
    <property type="molecule type" value="Genomic_DNA"/>
</dbReference>
<dbReference type="InterPro" id="IPR036282">
    <property type="entry name" value="Glutathione-S-Trfase_C_sf"/>
</dbReference>
<evidence type="ECO:0000313" key="7">
    <source>
        <dbReference type="EMBL" id="KAJ9592543.1"/>
    </source>
</evidence>
<proteinExistence type="inferred from homology"/>
<evidence type="ECO:0000256" key="4">
    <source>
        <dbReference type="ARBA" id="ARBA00047960"/>
    </source>
</evidence>
<dbReference type="Gene3D" id="3.40.30.10">
    <property type="entry name" value="Glutaredoxin"/>
    <property type="match status" value="1"/>
</dbReference>
<sequence length="204" mass="23351">MAPSYKLLYFPVKALGEPIRFLLSYGGLEFEDHRFQEGEWPKVKPTTPFGKSPILEINGKQTHQSASICRYLAKQVGLSGKDDWENLQIDMIVDTITDFRTQLANYHYDPDEASKEKKWGPLNDETIPFYTSKFDDVIKANGGYFVNGKLTWVDLYFIAMIDYLDAMAKQDLTAKHPNLKALKDKVLQQPAIKAWVAKRPKTDV</sequence>
<dbReference type="GO" id="GO:0006749">
    <property type="term" value="P:glutathione metabolic process"/>
    <property type="evidence" value="ECO:0007669"/>
    <property type="project" value="TreeGrafter"/>
</dbReference>
<dbReference type="SFLD" id="SFLDS00019">
    <property type="entry name" value="Glutathione_Transferase_(cytos"/>
    <property type="match status" value="1"/>
</dbReference>
<dbReference type="InterPro" id="IPR040079">
    <property type="entry name" value="Glutathione_S-Trfase"/>
</dbReference>
<evidence type="ECO:0000313" key="8">
    <source>
        <dbReference type="Proteomes" id="UP001233999"/>
    </source>
</evidence>
<dbReference type="InterPro" id="IPR036249">
    <property type="entry name" value="Thioredoxin-like_sf"/>
</dbReference>
<dbReference type="FunFam" id="1.20.1050.10:FF:000030">
    <property type="entry name" value="Glutathione S-transferase S1"/>
    <property type="match status" value="1"/>
</dbReference>
<dbReference type="Proteomes" id="UP001233999">
    <property type="component" value="Unassembled WGS sequence"/>
</dbReference>
<evidence type="ECO:0000256" key="1">
    <source>
        <dbReference type="ARBA" id="ARBA00012452"/>
    </source>
</evidence>
<dbReference type="PANTHER" id="PTHR11571">
    <property type="entry name" value="GLUTATHIONE S-TRANSFERASE"/>
    <property type="match status" value="1"/>
</dbReference>
<dbReference type="CDD" id="cd03192">
    <property type="entry name" value="GST_C_Sigma_like"/>
    <property type="match status" value="1"/>
</dbReference>
<dbReference type="PROSITE" id="PS50405">
    <property type="entry name" value="GST_CTER"/>
    <property type="match status" value="1"/>
</dbReference>
<dbReference type="SFLD" id="SFLDG01205">
    <property type="entry name" value="AMPS.1"/>
    <property type="match status" value="1"/>
</dbReference>
<dbReference type="EC" id="2.5.1.18" evidence="1"/>
<accession>A0AAD8EJI4</accession>
<dbReference type="FunFam" id="3.40.30.10:FF:000035">
    <property type="entry name" value="hematopoietic prostaglandin D synthase"/>
    <property type="match status" value="1"/>
</dbReference>
<dbReference type="PANTHER" id="PTHR11571:SF224">
    <property type="entry name" value="HEMATOPOIETIC PROSTAGLANDIN D SYNTHASE"/>
    <property type="match status" value="1"/>
</dbReference>
<comment type="similarity">
    <text evidence="3">Belongs to the GST superfamily. Sigma family.</text>
</comment>